<keyword evidence="10" id="KW-0926">Vacuole</keyword>
<keyword evidence="7 10" id="KW-1133">Transmembrane helix</keyword>
<evidence type="ECO:0000256" key="5">
    <source>
        <dbReference type="ARBA" id="ARBA00022692"/>
    </source>
</evidence>
<proteinExistence type="inferred from homology"/>
<feature type="transmembrane region" description="Helical" evidence="10">
    <location>
        <begin position="184"/>
        <end position="205"/>
    </location>
</feature>
<feature type="transmembrane region" description="Helical" evidence="10">
    <location>
        <begin position="21"/>
        <end position="38"/>
    </location>
</feature>
<sequence>MDKRTAFDKAINATSLIFKSSPVNVLLVFLPFGLLGGYLGWNAIAVFVLNFFAICALASILAFSTECISDHVGETLGALLNATFGNIVELIVSVIALRNNQIRIVQTSMLGSILSNLLLVLGCCFVCGGWNRLQQSFSKTVAQTMSSLMALACASLVIPAAFNASLAELNHEAPATPENPNPEILALSRATSVVLLVIYVLYLFFQLVTHRSLFEPAEHELDDEHHSIRRGSILSSEESHLPEVPVSLDDDLYTLSLRSSIITLVVSTLLTSFSADFLVGSIDVMVERTGISKSFIGLILIPIIGNAAEHITAVIVATKDKMDLAIGVAVGSSMQIALFVTPAMVLAGWAMDVPMNLYFSLIETAVLFVSVFITNYLILDGESNWLEGAMLLGTYIIIALAFYFFPG</sequence>
<feature type="transmembrane region" description="Helical" evidence="10">
    <location>
        <begin position="44"/>
        <end position="64"/>
    </location>
</feature>
<dbReference type="InterPro" id="IPR044880">
    <property type="entry name" value="NCX_ion-bd_dom_sf"/>
</dbReference>
<dbReference type="PANTHER" id="PTHR31503">
    <property type="entry name" value="VACUOLAR CALCIUM ION TRANSPORTER"/>
    <property type="match status" value="1"/>
</dbReference>
<dbReference type="EMBL" id="BTFZ01000020">
    <property type="protein sequence ID" value="GMM39085.1"/>
    <property type="molecule type" value="Genomic_DNA"/>
</dbReference>
<feature type="transmembrane region" description="Helical" evidence="10">
    <location>
        <begin position="261"/>
        <end position="282"/>
    </location>
</feature>
<keyword evidence="5 10" id="KW-0812">Transmembrane</keyword>
<evidence type="ECO:0000256" key="1">
    <source>
        <dbReference type="ARBA" id="ARBA00004127"/>
    </source>
</evidence>
<dbReference type="NCBIfam" id="TIGR00378">
    <property type="entry name" value="cax"/>
    <property type="match status" value="1"/>
</dbReference>
<feature type="transmembrane region" description="Helical" evidence="10">
    <location>
        <begin position="145"/>
        <end position="164"/>
    </location>
</feature>
<keyword evidence="6 10" id="KW-0106">Calcium</keyword>
<comment type="function">
    <text evidence="10">Has a role in promoting intracellular calcium ion sequestration via the exchange of calcium ions for hydrogen ions across the vacuolar membrane. Involved also in manganese ion homeostasis via its uptake into the vacuole.</text>
</comment>
<keyword evidence="9 10" id="KW-0472">Membrane</keyword>
<feature type="transmembrane region" description="Helical" evidence="10">
    <location>
        <begin position="294"/>
        <end position="317"/>
    </location>
</feature>
<dbReference type="InterPro" id="IPR004713">
    <property type="entry name" value="CaH_exchang"/>
</dbReference>
<comment type="similarity">
    <text evidence="2 10">Belongs to the Ca(2+):cation antiporter (CaCA) (TC 2.A.19) family.</text>
</comment>
<feature type="transmembrane region" description="Helical" evidence="10">
    <location>
        <begin position="109"/>
        <end position="133"/>
    </location>
</feature>
<feature type="transmembrane region" description="Helical" evidence="10">
    <location>
        <begin position="385"/>
        <end position="405"/>
    </location>
</feature>
<dbReference type="AlphaFoldDB" id="A0AAV5QVV2"/>
<dbReference type="NCBIfam" id="TIGR00846">
    <property type="entry name" value="caca2"/>
    <property type="match status" value="1"/>
</dbReference>
<keyword evidence="8 10" id="KW-0406">Ion transport</keyword>
<evidence type="ECO:0000256" key="10">
    <source>
        <dbReference type="RuleBase" id="RU365028"/>
    </source>
</evidence>
<dbReference type="GO" id="GO:0015369">
    <property type="term" value="F:calcium:proton antiporter activity"/>
    <property type="evidence" value="ECO:0007669"/>
    <property type="project" value="UniProtKB-UniRule"/>
</dbReference>
<feature type="transmembrane region" description="Helical" evidence="10">
    <location>
        <begin position="76"/>
        <end position="97"/>
    </location>
</feature>
<evidence type="ECO:0000256" key="6">
    <source>
        <dbReference type="ARBA" id="ARBA00022837"/>
    </source>
</evidence>
<evidence type="ECO:0000313" key="13">
    <source>
        <dbReference type="Proteomes" id="UP001360560"/>
    </source>
</evidence>
<evidence type="ECO:0000313" key="12">
    <source>
        <dbReference type="EMBL" id="GMM39085.1"/>
    </source>
</evidence>
<organism evidence="12 13">
    <name type="scientific">Saccharomycopsis crataegensis</name>
    <dbReference type="NCBI Taxonomy" id="43959"/>
    <lineage>
        <taxon>Eukaryota</taxon>
        <taxon>Fungi</taxon>
        <taxon>Dikarya</taxon>
        <taxon>Ascomycota</taxon>
        <taxon>Saccharomycotina</taxon>
        <taxon>Saccharomycetes</taxon>
        <taxon>Saccharomycopsidaceae</taxon>
        <taxon>Saccharomycopsis</taxon>
    </lineage>
</organism>
<evidence type="ECO:0000256" key="4">
    <source>
        <dbReference type="ARBA" id="ARBA00022568"/>
    </source>
</evidence>
<evidence type="ECO:0000256" key="2">
    <source>
        <dbReference type="ARBA" id="ARBA00008170"/>
    </source>
</evidence>
<gene>
    <name evidence="12" type="ORF">DASC09_064240</name>
</gene>
<accession>A0AAV5QVV2</accession>
<keyword evidence="3 10" id="KW-0813">Transport</keyword>
<dbReference type="PANTHER" id="PTHR31503:SF22">
    <property type="entry name" value="VACUOLAR CALCIUM ION TRANSPORTER"/>
    <property type="match status" value="1"/>
</dbReference>
<dbReference type="FunFam" id="1.20.1420.30:FF:000011">
    <property type="entry name" value="Vacuolar calcium ion transporter"/>
    <property type="match status" value="1"/>
</dbReference>
<dbReference type="GO" id="GO:0000329">
    <property type="term" value="C:fungal-type vacuole membrane"/>
    <property type="evidence" value="ECO:0007669"/>
    <property type="project" value="TreeGrafter"/>
</dbReference>
<protein>
    <recommendedName>
        <fullName evidence="10">Vacuolar calcium ion transporter</fullName>
    </recommendedName>
</protein>
<evidence type="ECO:0000256" key="7">
    <source>
        <dbReference type="ARBA" id="ARBA00022989"/>
    </source>
</evidence>
<keyword evidence="10" id="KW-0050">Antiport</keyword>
<dbReference type="RefSeq" id="XP_064856080.1">
    <property type="nucleotide sequence ID" value="XM_065000008.1"/>
</dbReference>
<feature type="domain" description="Sodium/calcium exchanger membrane region" evidence="11">
    <location>
        <begin position="43"/>
        <end position="207"/>
    </location>
</feature>
<keyword evidence="13" id="KW-1185">Reference proteome</keyword>
<dbReference type="GO" id="GO:0012505">
    <property type="term" value="C:endomembrane system"/>
    <property type="evidence" value="ECO:0007669"/>
    <property type="project" value="UniProtKB-SubCell"/>
</dbReference>
<name>A0AAV5QVV2_9ASCO</name>
<dbReference type="Pfam" id="PF01699">
    <property type="entry name" value="Na_Ca_ex"/>
    <property type="match status" value="2"/>
</dbReference>
<feature type="transmembrane region" description="Helical" evidence="10">
    <location>
        <begin position="324"/>
        <end position="351"/>
    </location>
</feature>
<evidence type="ECO:0000256" key="3">
    <source>
        <dbReference type="ARBA" id="ARBA00022448"/>
    </source>
</evidence>
<dbReference type="GeneID" id="90077073"/>
<feature type="transmembrane region" description="Helical" evidence="10">
    <location>
        <begin position="357"/>
        <end position="378"/>
    </location>
</feature>
<dbReference type="GO" id="GO:0006874">
    <property type="term" value="P:intracellular calcium ion homeostasis"/>
    <property type="evidence" value="ECO:0007669"/>
    <property type="project" value="TreeGrafter"/>
</dbReference>
<keyword evidence="4 10" id="KW-0109">Calcium transport</keyword>
<feature type="domain" description="Sodium/calcium exchanger membrane region" evidence="11">
    <location>
        <begin position="260"/>
        <end position="403"/>
    </location>
</feature>
<dbReference type="InterPro" id="IPR004837">
    <property type="entry name" value="NaCa_Exmemb"/>
</dbReference>
<dbReference type="Proteomes" id="UP001360560">
    <property type="component" value="Unassembled WGS sequence"/>
</dbReference>
<evidence type="ECO:0000256" key="9">
    <source>
        <dbReference type="ARBA" id="ARBA00023136"/>
    </source>
</evidence>
<dbReference type="InterPro" id="IPR004798">
    <property type="entry name" value="CAX-like"/>
</dbReference>
<dbReference type="Gene3D" id="1.20.1420.30">
    <property type="entry name" value="NCX, central ion-binding region"/>
    <property type="match status" value="2"/>
</dbReference>
<evidence type="ECO:0000256" key="8">
    <source>
        <dbReference type="ARBA" id="ARBA00023065"/>
    </source>
</evidence>
<evidence type="ECO:0000259" key="11">
    <source>
        <dbReference type="Pfam" id="PF01699"/>
    </source>
</evidence>
<reference evidence="12 13" key="1">
    <citation type="journal article" date="2023" name="Elife">
        <title>Identification of key yeast species and microbe-microbe interactions impacting larval growth of Drosophila in the wild.</title>
        <authorList>
            <person name="Mure A."/>
            <person name="Sugiura Y."/>
            <person name="Maeda R."/>
            <person name="Honda K."/>
            <person name="Sakurai N."/>
            <person name="Takahashi Y."/>
            <person name="Watada M."/>
            <person name="Katoh T."/>
            <person name="Gotoh A."/>
            <person name="Gotoh Y."/>
            <person name="Taniguchi I."/>
            <person name="Nakamura K."/>
            <person name="Hayashi T."/>
            <person name="Katayama T."/>
            <person name="Uemura T."/>
            <person name="Hattori Y."/>
        </authorList>
    </citation>
    <scope>NUCLEOTIDE SEQUENCE [LARGE SCALE GENOMIC DNA]</scope>
    <source>
        <strain evidence="12 13">SC-9</strain>
    </source>
</reference>
<comment type="subcellular location">
    <subcellularLocation>
        <location evidence="1">Endomembrane system</location>
        <topology evidence="1">Multi-pass membrane protein</topology>
    </subcellularLocation>
    <subcellularLocation>
        <location evidence="10">Vacuole membrane</location>
    </subcellularLocation>
</comment>
<comment type="caution">
    <text evidence="12">The sequence shown here is derived from an EMBL/GenBank/DDBJ whole genome shotgun (WGS) entry which is preliminary data.</text>
</comment>